<feature type="domain" description="Thioredoxin" evidence="6">
    <location>
        <begin position="452"/>
        <end position="593"/>
    </location>
</feature>
<dbReference type="SUPFAM" id="SSF52833">
    <property type="entry name" value="Thioredoxin-like"/>
    <property type="match status" value="1"/>
</dbReference>
<dbReference type="EMBL" id="SJPK01000018">
    <property type="protein sequence ID" value="TWT56033.1"/>
    <property type="molecule type" value="Genomic_DNA"/>
</dbReference>
<organism evidence="7 8">
    <name type="scientific">Allorhodopirellula solitaria</name>
    <dbReference type="NCBI Taxonomy" id="2527987"/>
    <lineage>
        <taxon>Bacteria</taxon>
        <taxon>Pseudomonadati</taxon>
        <taxon>Planctomycetota</taxon>
        <taxon>Planctomycetia</taxon>
        <taxon>Pirellulales</taxon>
        <taxon>Pirellulaceae</taxon>
        <taxon>Allorhodopirellula</taxon>
    </lineage>
</organism>
<dbReference type="InterPro" id="IPR013766">
    <property type="entry name" value="Thioredoxin_domain"/>
</dbReference>
<dbReference type="Gene3D" id="3.40.30.10">
    <property type="entry name" value="Glutaredoxin"/>
    <property type="match status" value="1"/>
</dbReference>
<keyword evidence="8" id="KW-1185">Reference proteome</keyword>
<dbReference type="RefSeq" id="WP_246113058.1">
    <property type="nucleotide sequence ID" value="NZ_SJPK01000018.1"/>
</dbReference>
<comment type="caution">
    <text evidence="7">The sequence shown here is derived from an EMBL/GenBank/DDBJ whole genome shotgun (WGS) entry which is preliminary data.</text>
</comment>
<sequence>MLNYQFPRVAASCWRTQIFRGWILSLGLVTVGVTGCGSTTTSSPEEASPEESSRANPGASHPGSASGPAASHQLVDEQNSSSSDSLPSPAMANPPAASSSSGELASSSASATDSVQRPDSAEPIEQLPSPTALIPRLELKSGWSPSQLEDFLGDADAEMGGLINSRSGAMDPQALRTEVERIVTLKRVAAERLSEHPDATEREQANGHRGVLQSLSHLASMGDVKAATELQAVAEESRHSSNPALRADSQLVLIGLAIESLRHGKADAAQRILSLLDELLDTDEQVDVATLMVLGQAKDALLQYEYQDEAEQVRDLILERFSGAQDAEVARMAALIAASGFSQADTALERLDQLRQQWVTAAPEASDPEGDQDAAERVTAAAWRAAVDEVLTTPADVLTVEFLCGASLEAEAVGREDIAAATYEVLQKDFSQRQDALGQVARTALRARENREAVIGQDFDPDLPSVDGRPLKMEDYRGKVVLMPFWSSAFPTSLAVLPNLQEIQAANPDSVAVVGMNLDVAGTDVAGFLQRENLSLPSFRSESDPGADIVNEVAYRFGAVTLLFVAVIDAEGQVVHLDFSGEDLTSEVQKRIR</sequence>
<feature type="region of interest" description="Disordered" evidence="5">
    <location>
        <begin position="36"/>
        <end position="130"/>
    </location>
</feature>
<dbReference type="AlphaFoldDB" id="A0A5C5X1L0"/>
<evidence type="ECO:0000256" key="4">
    <source>
        <dbReference type="ARBA" id="ARBA00023284"/>
    </source>
</evidence>
<evidence type="ECO:0000313" key="7">
    <source>
        <dbReference type="EMBL" id="TWT56033.1"/>
    </source>
</evidence>
<dbReference type="GO" id="GO:0017004">
    <property type="term" value="P:cytochrome complex assembly"/>
    <property type="evidence" value="ECO:0007669"/>
    <property type="project" value="UniProtKB-KW"/>
</dbReference>
<feature type="compositionally biased region" description="Low complexity" evidence="5">
    <location>
        <begin position="36"/>
        <end position="46"/>
    </location>
</feature>
<dbReference type="PANTHER" id="PTHR42852:SF6">
    <property type="entry name" value="THIOL:DISULFIDE INTERCHANGE PROTEIN DSBE"/>
    <property type="match status" value="1"/>
</dbReference>
<keyword evidence="4" id="KW-0676">Redox-active center</keyword>
<evidence type="ECO:0000259" key="6">
    <source>
        <dbReference type="PROSITE" id="PS51352"/>
    </source>
</evidence>
<dbReference type="Proteomes" id="UP000318053">
    <property type="component" value="Unassembled WGS sequence"/>
</dbReference>
<feature type="compositionally biased region" description="Low complexity" evidence="5">
    <location>
        <begin position="80"/>
        <end position="111"/>
    </location>
</feature>
<accession>A0A5C5X1L0</accession>
<evidence type="ECO:0000313" key="8">
    <source>
        <dbReference type="Proteomes" id="UP000318053"/>
    </source>
</evidence>
<keyword evidence="3" id="KW-1015">Disulfide bond</keyword>
<reference evidence="7 8" key="1">
    <citation type="submission" date="2019-02" db="EMBL/GenBank/DDBJ databases">
        <title>Deep-cultivation of Planctomycetes and their phenomic and genomic characterization uncovers novel biology.</title>
        <authorList>
            <person name="Wiegand S."/>
            <person name="Jogler M."/>
            <person name="Boedeker C."/>
            <person name="Pinto D."/>
            <person name="Vollmers J."/>
            <person name="Rivas-Marin E."/>
            <person name="Kohn T."/>
            <person name="Peeters S.H."/>
            <person name="Heuer A."/>
            <person name="Rast P."/>
            <person name="Oberbeckmann S."/>
            <person name="Bunk B."/>
            <person name="Jeske O."/>
            <person name="Meyerdierks A."/>
            <person name="Storesund J.E."/>
            <person name="Kallscheuer N."/>
            <person name="Luecker S."/>
            <person name="Lage O.M."/>
            <person name="Pohl T."/>
            <person name="Merkel B.J."/>
            <person name="Hornburger P."/>
            <person name="Mueller R.-W."/>
            <person name="Bruemmer F."/>
            <person name="Labrenz M."/>
            <person name="Spormann A.M."/>
            <person name="Op Den Camp H."/>
            <person name="Overmann J."/>
            <person name="Amann R."/>
            <person name="Jetten M.S.M."/>
            <person name="Mascher T."/>
            <person name="Medema M.H."/>
            <person name="Devos D.P."/>
            <person name="Kaster A.-K."/>
            <person name="Ovreas L."/>
            <person name="Rohde M."/>
            <person name="Galperin M.Y."/>
            <person name="Jogler C."/>
        </authorList>
    </citation>
    <scope>NUCLEOTIDE SEQUENCE [LARGE SCALE GENOMIC DNA]</scope>
    <source>
        <strain evidence="7 8">CA85</strain>
    </source>
</reference>
<dbReference type="GO" id="GO:0030313">
    <property type="term" value="C:cell envelope"/>
    <property type="evidence" value="ECO:0007669"/>
    <property type="project" value="UniProtKB-SubCell"/>
</dbReference>
<name>A0A5C5X1L0_9BACT</name>
<dbReference type="PANTHER" id="PTHR42852">
    <property type="entry name" value="THIOL:DISULFIDE INTERCHANGE PROTEIN DSBE"/>
    <property type="match status" value="1"/>
</dbReference>
<evidence type="ECO:0000256" key="5">
    <source>
        <dbReference type="SAM" id="MobiDB-lite"/>
    </source>
</evidence>
<dbReference type="InterPro" id="IPR050553">
    <property type="entry name" value="Thioredoxin_ResA/DsbE_sf"/>
</dbReference>
<evidence type="ECO:0000256" key="3">
    <source>
        <dbReference type="ARBA" id="ARBA00023157"/>
    </source>
</evidence>
<proteinExistence type="predicted"/>
<dbReference type="InterPro" id="IPR036249">
    <property type="entry name" value="Thioredoxin-like_sf"/>
</dbReference>
<comment type="subcellular location">
    <subcellularLocation>
        <location evidence="1">Cell envelope</location>
    </subcellularLocation>
</comment>
<dbReference type="CDD" id="cd02966">
    <property type="entry name" value="TlpA_like_family"/>
    <property type="match status" value="1"/>
</dbReference>
<evidence type="ECO:0000256" key="1">
    <source>
        <dbReference type="ARBA" id="ARBA00004196"/>
    </source>
</evidence>
<protein>
    <recommendedName>
        <fullName evidence="6">Thioredoxin domain-containing protein</fullName>
    </recommendedName>
</protein>
<evidence type="ECO:0000256" key="2">
    <source>
        <dbReference type="ARBA" id="ARBA00022748"/>
    </source>
</evidence>
<gene>
    <name evidence="7" type="ORF">CA85_46250</name>
</gene>
<feature type="compositionally biased region" description="Low complexity" evidence="5">
    <location>
        <begin position="57"/>
        <end position="72"/>
    </location>
</feature>
<dbReference type="PROSITE" id="PS51352">
    <property type="entry name" value="THIOREDOXIN_2"/>
    <property type="match status" value="1"/>
</dbReference>
<keyword evidence="2" id="KW-0201">Cytochrome c-type biogenesis</keyword>